<feature type="domain" description="GAIN-B" evidence="9">
    <location>
        <begin position="429"/>
        <end position="581"/>
    </location>
</feature>
<gene>
    <name evidence="10" type="ORF">PROFUN_04540</name>
</gene>
<dbReference type="InterPro" id="IPR057244">
    <property type="entry name" value="GAIN_B"/>
</dbReference>
<dbReference type="Gene3D" id="2.60.220.50">
    <property type="match status" value="1"/>
</dbReference>
<dbReference type="PANTHER" id="PTHR24361:SF613">
    <property type="entry name" value="NUCLEAR RECEPTOR-BINDING PROTEIN-RELATED"/>
    <property type="match status" value="1"/>
</dbReference>
<comment type="subcellular location">
    <subcellularLocation>
        <location evidence="1">Membrane</location>
    </subcellularLocation>
</comment>
<evidence type="ECO:0000313" key="11">
    <source>
        <dbReference type="Proteomes" id="UP000241769"/>
    </source>
</evidence>
<evidence type="ECO:0000256" key="7">
    <source>
        <dbReference type="SAM" id="SignalP"/>
    </source>
</evidence>
<dbReference type="PROSITE" id="PS50011">
    <property type="entry name" value="PROTEIN_KINASE_DOM"/>
    <property type="match status" value="1"/>
</dbReference>
<evidence type="ECO:0000313" key="10">
    <source>
        <dbReference type="EMBL" id="PRP81305.1"/>
    </source>
</evidence>
<sequence length="867" mass="95160">MSLGCHTLNQGYTNSDMLRFILLLTAVHAVQPASQMSVGTLSPDDELISPNGRWRLAWNSSSWLGVYEGLSPSFARWQPLSYAKSALASGRLFNANLTLRDNCSLVFQSAAGVLWNAPIVRDGVHYSKCNLSMDDSGVLMLKGDTILWKSSIIYEFTSPGGVEGGLAALNGSFWNASGINSFFNGDSVIYTISSDYVPMVPPMSNRPQLTLYIQIADSDRAYYSYNYPAFNVTSITGLHTNISILCGHNVGPSLALSASDRIIDKGLSKSPSKEWCLSLDLTESSGSTWTAISGGQEFNFTLPPDPPLYNKTVSVMNGSIIVDLMIHDWNGTVRFELGGSVSLIPVSIEDSKVRTLCRIPYNLEGVRFIAYFSFGSNALDLTFSNETIDVKSLLLQGLNDASPADVYSFVDRLVTSGLQNSTTYELRSANVSISAARLQSEQPLSLSVNESETRCYIPQDVIRDVATTSGDYAVLTQLTKNPFVTTNDTYTTAGNVIGLSIYNINGSLLSVQNSASLIHIIIPLPLNRSSSGFVCLWWNQKQRGWISDGCDTYVNVTSVTCLCDHLTNFTLGVVTEILPRSTNSLRYLPFIAAIALVSGIIIIVVLVLRKRKSTKHFDMKLSIITDVTCEREIGRGEKSVVYVGQKAGMTAVAVKKSEDRNKMLHETNTLRNLHHPNVLLYIETYSEGNMTCMVTEYMDKLDLHTYMTRTEVKSKEGKDIILQITSTIHYLHENNYVHGNIVPRKILVSQDGTVKLSSPSRAFVYTPQYTAPEAAREKKNTFSSDVWSVGTVAFKILSGSLDVHASEDGCIADDVDWSSLVTQCSSLRDKVEERVTMKALMAGLQGVSPKQQVTRPAGGLDNVYVLA</sequence>
<keyword evidence="4 6" id="KW-0472">Membrane</keyword>
<dbReference type="GO" id="GO:0005524">
    <property type="term" value="F:ATP binding"/>
    <property type="evidence" value="ECO:0007669"/>
    <property type="project" value="InterPro"/>
</dbReference>
<dbReference type="STRING" id="1890364.A0A2P6NBI1"/>
<protein>
    <submittedName>
        <fullName evidence="10">Serine/threonine-protein kinase fused-like</fullName>
    </submittedName>
</protein>
<organism evidence="10 11">
    <name type="scientific">Planoprotostelium fungivorum</name>
    <dbReference type="NCBI Taxonomy" id="1890364"/>
    <lineage>
        <taxon>Eukaryota</taxon>
        <taxon>Amoebozoa</taxon>
        <taxon>Evosea</taxon>
        <taxon>Variosea</taxon>
        <taxon>Cavosteliida</taxon>
        <taxon>Cavosteliaceae</taxon>
        <taxon>Planoprotostelium</taxon>
    </lineage>
</organism>
<reference evidence="10 11" key="1">
    <citation type="journal article" date="2018" name="Genome Biol. Evol.">
        <title>Multiple Roots of Fruiting Body Formation in Amoebozoa.</title>
        <authorList>
            <person name="Hillmann F."/>
            <person name="Forbes G."/>
            <person name="Novohradska S."/>
            <person name="Ferling I."/>
            <person name="Riege K."/>
            <person name="Groth M."/>
            <person name="Westermann M."/>
            <person name="Marz M."/>
            <person name="Spaller T."/>
            <person name="Winckler T."/>
            <person name="Schaap P."/>
            <person name="Glockner G."/>
        </authorList>
    </citation>
    <scope>NUCLEOTIDE SEQUENCE [LARGE SCALE GENOMIC DNA]</scope>
    <source>
        <strain evidence="10 11">Jena</strain>
    </source>
</reference>
<dbReference type="Gene3D" id="2.90.10.10">
    <property type="entry name" value="Bulb-type lectin domain"/>
    <property type="match status" value="1"/>
</dbReference>
<dbReference type="GO" id="GO:0004674">
    <property type="term" value="F:protein serine/threonine kinase activity"/>
    <property type="evidence" value="ECO:0007669"/>
    <property type="project" value="TreeGrafter"/>
</dbReference>
<feature type="domain" description="Protein kinase" evidence="8">
    <location>
        <begin position="627"/>
        <end position="867"/>
    </location>
</feature>
<evidence type="ECO:0000256" key="2">
    <source>
        <dbReference type="ARBA" id="ARBA00022692"/>
    </source>
</evidence>
<dbReference type="Pfam" id="PF00069">
    <property type="entry name" value="Pkinase"/>
    <property type="match status" value="1"/>
</dbReference>
<feature type="chain" id="PRO_5015181462" evidence="7">
    <location>
        <begin position="30"/>
        <end position="867"/>
    </location>
</feature>
<feature type="transmembrane region" description="Helical" evidence="6">
    <location>
        <begin position="587"/>
        <end position="608"/>
    </location>
</feature>
<dbReference type="SMART" id="SM00303">
    <property type="entry name" value="GPS"/>
    <property type="match status" value="1"/>
</dbReference>
<keyword evidence="10" id="KW-0808">Transferase</keyword>
<keyword evidence="10" id="KW-0418">Kinase</keyword>
<keyword evidence="3 6" id="KW-1133">Transmembrane helix</keyword>
<dbReference type="Pfam" id="PF01825">
    <property type="entry name" value="GPS"/>
    <property type="match status" value="1"/>
</dbReference>
<accession>A0A2P6NBI1</accession>
<dbReference type="InParanoid" id="A0A2P6NBI1"/>
<keyword evidence="2 6" id="KW-0812">Transmembrane</keyword>
<dbReference type="InterPro" id="IPR000203">
    <property type="entry name" value="GPS"/>
</dbReference>
<dbReference type="PROSITE" id="PS50221">
    <property type="entry name" value="GAIN_B"/>
    <property type="match status" value="1"/>
</dbReference>
<keyword evidence="7" id="KW-0732">Signal</keyword>
<proteinExistence type="predicted"/>
<evidence type="ECO:0000256" key="6">
    <source>
        <dbReference type="SAM" id="Phobius"/>
    </source>
</evidence>
<evidence type="ECO:0000256" key="5">
    <source>
        <dbReference type="ARBA" id="ARBA00023157"/>
    </source>
</evidence>
<dbReference type="InterPro" id="IPR036426">
    <property type="entry name" value="Bulb-type_lectin_dom_sf"/>
</dbReference>
<dbReference type="PANTHER" id="PTHR24361">
    <property type="entry name" value="MITOGEN-ACTIVATED KINASE KINASE KINASE"/>
    <property type="match status" value="1"/>
</dbReference>
<dbReference type="GO" id="GO:0005737">
    <property type="term" value="C:cytoplasm"/>
    <property type="evidence" value="ECO:0007669"/>
    <property type="project" value="TreeGrafter"/>
</dbReference>
<dbReference type="OrthoDB" id="4062651at2759"/>
<dbReference type="CDD" id="cd00180">
    <property type="entry name" value="PKc"/>
    <property type="match status" value="1"/>
</dbReference>
<dbReference type="Gene3D" id="1.10.510.10">
    <property type="entry name" value="Transferase(Phosphotransferase) domain 1"/>
    <property type="match status" value="1"/>
</dbReference>
<name>A0A2P6NBI1_9EUKA</name>
<dbReference type="InterPro" id="IPR046338">
    <property type="entry name" value="GAIN_dom_sf"/>
</dbReference>
<evidence type="ECO:0000259" key="8">
    <source>
        <dbReference type="PROSITE" id="PS50011"/>
    </source>
</evidence>
<comment type="caution">
    <text evidence="10">The sequence shown here is derived from an EMBL/GenBank/DDBJ whole genome shotgun (WGS) entry which is preliminary data.</text>
</comment>
<evidence type="ECO:0000256" key="4">
    <source>
        <dbReference type="ARBA" id="ARBA00023136"/>
    </source>
</evidence>
<evidence type="ECO:0000259" key="9">
    <source>
        <dbReference type="PROSITE" id="PS50221"/>
    </source>
</evidence>
<keyword evidence="5" id="KW-1015">Disulfide bond</keyword>
<keyword evidence="11" id="KW-1185">Reference proteome</keyword>
<dbReference type="EMBL" id="MDYQ01000128">
    <property type="protein sequence ID" value="PRP81305.1"/>
    <property type="molecule type" value="Genomic_DNA"/>
</dbReference>
<dbReference type="Proteomes" id="UP000241769">
    <property type="component" value="Unassembled WGS sequence"/>
</dbReference>
<dbReference type="AlphaFoldDB" id="A0A2P6NBI1"/>
<dbReference type="InterPro" id="IPR053235">
    <property type="entry name" value="Ser_Thr_kinase"/>
</dbReference>
<dbReference type="InterPro" id="IPR011009">
    <property type="entry name" value="Kinase-like_dom_sf"/>
</dbReference>
<dbReference type="SUPFAM" id="SSF56112">
    <property type="entry name" value="Protein kinase-like (PK-like)"/>
    <property type="match status" value="1"/>
</dbReference>
<evidence type="ECO:0000256" key="1">
    <source>
        <dbReference type="ARBA" id="ARBA00004370"/>
    </source>
</evidence>
<dbReference type="InterPro" id="IPR000719">
    <property type="entry name" value="Prot_kinase_dom"/>
</dbReference>
<evidence type="ECO:0000256" key="3">
    <source>
        <dbReference type="ARBA" id="ARBA00022989"/>
    </source>
</evidence>
<feature type="signal peptide" evidence="7">
    <location>
        <begin position="1"/>
        <end position="29"/>
    </location>
</feature>
<dbReference type="GO" id="GO:0016020">
    <property type="term" value="C:membrane"/>
    <property type="evidence" value="ECO:0007669"/>
    <property type="project" value="UniProtKB-SubCell"/>
</dbReference>